<dbReference type="AlphaFoldDB" id="A0A7W3TTG9"/>
<dbReference type="RefSeq" id="WP_182599015.1">
    <property type="nucleotide sequence ID" value="NZ_JACIVC010000069.1"/>
</dbReference>
<feature type="domain" description="Mub B2-like" evidence="1">
    <location>
        <begin position="203"/>
        <end position="295"/>
    </location>
</feature>
<evidence type="ECO:0000313" key="3">
    <source>
        <dbReference type="Proteomes" id="UP000518316"/>
    </source>
</evidence>
<dbReference type="Proteomes" id="UP000518316">
    <property type="component" value="Unassembled WGS sequence"/>
</dbReference>
<evidence type="ECO:0000259" key="1">
    <source>
        <dbReference type="Pfam" id="PF17966"/>
    </source>
</evidence>
<dbReference type="InterPro" id="IPR041495">
    <property type="entry name" value="Mub_B2"/>
</dbReference>
<gene>
    <name evidence="2" type="ORF">H5S40_10465</name>
</gene>
<sequence length="390" mass="45254">MEEKNSDIKIPKVTRTIQCVNSTDNTIMRSLVQTVSFYPTIIYDANDGELISVNYPDYKNFEKMKSPEIPGYTPNKESIPTEKIIYTSKNLIKKIKYAPIKKKTTINFIDKVTDSIMSANTYINKDNEDIKKIISKSIAAYEKKGYELNFNSFENSRLQQGEVYSITFNHKTTQFMANKHFNLETPLNPFYDKGPRVIKEYLDLKRKTTYKVKYLGVEDKNAPTDNLQIIDWDRVITADNVTGEIIQKTKWRPNKNKYEIVTTPVIKNYHADKKQSTGKNVVMDNIVEEIKYVRNGKIIPITENGTRLLPNRSFFYRTSETDPTKVEETQVLPNIPGYFIDQKTINIKNYNKDIKVIYATSNKNQKLVPTISFNENVQKSLTNFVKFKNS</sequence>
<proteinExistence type="predicted"/>
<dbReference type="Gene3D" id="2.60.40.4300">
    <property type="match status" value="2"/>
</dbReference>
<protein>
    <recommendedName>
        <fullName evidence="1">Mub B2-like domain-containing protein</fullName>
    </recommendedName>
</protein>
<reference evidence="2 3" key="1">
    <citation type="submission" date="2020-07" db="EMBL/GenBank/DDBJ databases">
        <title>Description of Limosilactobacillus balticus sp. nov., Limosilactobacillus agrestis sp. nov., Limosilactobacillus albertensis sp. nov., Limosilactobacillus rudii sp. nov., Limosilactobacillus fastidiosus sp. nov., five novel Limosilactobacillus species isolated from the vertebrate gastrointestinal tract, and proposal of 6 subspecies of Limosilactobacillus reuteri adapted to the gastrointestinal tract of specific vertebrate hosts.</title>
        <authorList>
            <person name="Li F."/>
            <person name="Cheng C."/>
            <person name="Zheng J."/>
            <person name="Quevedo R.M."/>
            <person name="Li J."/>
            <person name="Roos S."/>
            <person name="Gaenzle M.G."/>
            <person name="Walter J."/>
        </authorList>
    </citation>
    <scope>NUCLEOTIDE SEQUENCE [LARGE SCALE GENOMIC DNA]</scope>
    <source>
        <strain evidence="2 3">RRLNB_1_1</strain>
    </source>
</reference>
<keyword evidence="3" id="KW-1185">Reference proteome</keyword>
<organism evidence="2 3">
    <name type="scientific">Limosilactobacillus albertensis</name>
    <dbReference type="NCBI Taxonomy" id="2759752"/>
    <lineage>
        <taxon>Bacteria</taxon>
        <taxon>Bacillati</taxon>
        <taxon>Bacillota</taxon>
        <taxon>Bacilli</taxon>
        <taxon>Lactobacillales</taxon>
        <taxon>Lactobacillaceae</taxon>
        <taxon>Limosilactobacillus</taxon>
    </lineage>
</organism>
<dbReference type="Gene3D" id="3.10.20.470">
    <property type="match status" value="1"/>
</dbReference>
<accession>A0A7W3TTG9</accession>
<comment type="caution">
    <text evidence="2">The sequence shown here is derived from an EMBL/GenBank/DDBJ whole genome shotgun (WGS) entry which is preliminary data.</text>
</comment>
<feature type="domain" description="Mub B2-like" evidence="1">
    <location>
        <begin position="12"/>
        <end position="99"/>
    </location>
</feature>
<dbReference type="EMBL" id="JACIVC010000069">
    <property type="protein sequence ID" value="MBB1070568.1"/>
    <property type="molecule type" value="Genomic_DNA"/>
</dbReference>
<evidence type="ECO:0000313" key="2">
    <source>
        <dbReference type="EMBL" id="MBB1070568.1"/>
    </source>
</evidence>
<name>A0A7W3TTG9_9LACO</name>
<dbReference type="Pfam" id="PF17966">
    <property type="entry name" value="Muc_B2"/>
    <property type="match status" value="2"/>
</dbReference>